<gene>
    <name evidence="1" type="ORF">GYA93_19915</name>
</gene>
<comment type="caution">
    <text evidence="1">The sequence shown here is derived from an EMBL/GenBank/DDBJ whole genome shotgun (WGS) entry which is preliminary data.</text>
</comment>
<reference evidence="1 2" key="1">
    <citation type="submission" date="2020-01" db="EMBL/GenBank/DDBJ databases">
        <title>Investigation of new actinobacteria for the biodesulphurisation of diesel fuel.</title>
        <authorList>
            <person name="Athi Narayanan S.M."/>
        </authorList>
    </citation>
    <scope>NUCLEOTIDE SEQUENCE [LARGE SCALE GENOMIC DNA]</scope>
    <source>
        <strain evidence="1 2">213E</strain>
    </source>
</reference>
<dbReference type="RefSeq" id="WP_059037143.1">
    <property type="nucleotide sequence ID" value="NZ_JAADZU010000084.1"/>
</dbReference>
<sequence>MTRLLPGRDRILSRTRAFLVLSAAVVVLVVLVVAVVWGVRAADRHHTVDDNRMSLRAHAGQIVATVFTVDRAHWEADRARAREVIGGDFASTFATALRSPPADGTAAVTWSPGTVALIDVDTESGAALIRSNVVTRTDDGHEETTARTVRAGFVRHGEGWLLTSAEVIT</sequence>
<evidence type="ECO:0000313" key="1">
    <source>
        <dbReference type="EMBL" id="NDK91819.1"/>
    </source>
</evidence>
<proteinExistence type="predicted"/>
<evidence type="ECO:0008006" key="3">
    <source>
        <dbReference type="Google" id="ProtNLM"/>
    </source>
</evidence>
<name>A0A7K3LUG3_9ACTN</name>
<dbReference type="Proteomes" id="UP000466307">
    <property type="component" value="Unassembled WGS sequence"/>
</dbReference>
<evidence type="ECO:0000313" key="2">
    <source>
        <dbReference type="Proteomes" id="UP000466307"/>
    </source>
</evidence>
<dbReference type="AlphaFoldDB" id="A0A7K3LUG3"/>
<accession>A0A7K3LUG3</accession>
<organism evidence="1 2">
    <name type="scientific">Gordonia desulfuricans</name>
    <dbReference type="NCBI Taxonomy" id="89051"/>
    <lineage>
        <taxon>Bacteria</taxon>
        <taxon>Bacillati</taxon>
        <taxon>Actinomycetota</taxon>
        <taxon>Actinomycetes</taxon>
        <taxon>Mycobacteriales</taxon>
        <taxon>Gordoniaceae</taxon>
        <taxon>Gordonia</taxon>
    </lineage>
</organism>
<keyword evidence="2" id="KW-1185">Reference proteome</keyword>
<dbReference type="EMBL" id="JAADZU010000084">
    <property type="protein sequence ID" value="NDK91819.1"/>
    <property type="molecule type" value="Genomic_DNA"/>
</dbReference>
<protein>
    <recommendedName>
        <fullName evidence="3">Mammalian cell entry protein</fullName>
    </recommendedName>
</protein>